<accession>A0A221KCT5</accession>
<evidence type="ECO:0000313" key="6">
    <source>
        <dbReference type="Proteomes" id="UP000199729"/>
    </source>
</evidence>
<organism evidence="4 6">
    <name type="scientific">Vitreoscilla filiformis</name>
    <dbReference type="NCBI Taxonomy" id="63"/>
    <lineage>
        <taxon>Bacteria</taxon>
        <taxon>Pseudomonadati</taxon>
        <taxon>Pseudomonadota</taxon>
        <taxon>Betaproteobacteria</taxon>
        <taxon>Neisseriales</taxon>
        <taxon>Neisseriaceae</taxon>
        <taxon>Vitreoscilla</taxon>
    </lineage>
</organism>
<dbReference type="AlphaFoldDB" id="A0A221KCT5"/>
<dbReference type="EMBL" id="CP022423">
    <property type="protein sequence ID" value="ASM76836.1"/>
    <property type="molecule type" value="Genomic_DNA"/>
</dbReference>
<gene>
    <name evidence="2" type="ORF">VITFI_CDS0108</name>
    <name evidence="3" type="ORF">VITFI_CDS0660</name>
    <name evidence="4" type="ORF">VITFI_CDS1058</name>
    <name evidence="5" type="ORF">VITFI_CDS1536</name>
</gene>
<name>A0A221KCT5_VITFI</name>
<dbReference type="KEGG" id="vff:VITFI_CDS0108"/>
<evidence type="ECO:0000313" key="3">
    <source>
        <dbReference type="EMBL" id="ASM76439.1"/>
    </source>
</evidence>
<evidence type="ECO:0000313" key="2">
    <source>
        <dbReference type="EMBL" id="ASM75887.1"/>
    </source>
</evidence>
<keyword evidence="1" id="KW-0732">Signal</keyword>
<feature type="signal peptide" evidence="1">
    <location>
        <begin position="1"/>
        <end position="16"/>
    </location>
</feature>
<reference evidence="4 6" key="1">
    <citation type="submission" date="2017-07" db="EMBL/GenBank/DDBJ databases">
        <title>Complete Genome Sequence of the cosmetic ferment Vitreoscilla filiformis (ATCC15551).</title>
        <authorList>
            <person name="Contreras S."/>
            <person name="Sagory-Zalkind P."/>
            <person name="Blanquart H."/>
            <person name="Iltis A."/>
            <person name="Morand S.C."/>
        </authorList>
    </citation>
    <scope>NUCLEOTIDE SEQUENCE [LARGE SCALE GENOMIC DNA]</scope>
    <source>
        <strain evidence="4 6">ATCC 15551</strain>
    </source>
</reference>
<dbReference type="EMBL" id="CP022423">
    <property type="protein sequence ID" value="ASM76439.1"/>
    <property type="molecule type" value="Genomic_DNA"/>
</dbReference>
<dbReference type="KEGG" id="vff:VITFI_CDS1536"/>
<dbReference type="Proteomes" id="UP000199729">
    <property type="component" value="Chromosome"/>
</dbReference>
<evidence type="ECO:0000256" key="1">
    <source>
        <dbReference type="SAM" id="SignalP"/>
    </source>
</evidence>
<dbReference type="KEGG" id="vff:VITFI_CDS1058"/>
<evidence type="ECO:0000313" key="5">
    <source>
        <dbReference type="EMBL" id="ASM77314.1"/>
    </source>
</evidence>
<dbReference type="EMBL" id="CP022423">
    <property type="protein sequence ID" value="ASM77314.1"/>
    <property type="molecule type" value="Genomic_DNA"/>
</dbReference>
<dbReference type="EMBL" id="CP022423">
    <property type="protein sequence ID" value="ASM75887.1"/>
    <property type="molecule type" value="Genomic_DNA"/>
</dbReference>
<protein>
    <submittedName>
        <fullName evidence="4">Uncharacterized protein</fullName>
    </submittedName>
</protein>
<keyword evidence="6" id="KW-1185">Reference proteome</keyword>
<sequence>MFPVGASMLLYAGALAAINASGYLVKGSTSTTLRGVGVITRRVDNSTGANGDVKAEVSAGCWPFKNSTSTDQITRAHIGMTPYIVDDQTVALTSGSSTRSTTGGQIWDVDDDGTVWIFWGGDEC</sequence>
<evidence type="ECO:0000313" key="4">
    <source>
        <dbReference type="EMBL" id="ASM76836.1"/>
    </source>
</evidence>
<feature type="chain" id="PRO_5011910484" evidence="1">
    <location>
        <begin position="17"/>
        <end position="124"/>
    </location>
</feature>
<dbReference type="KEGG" id="vff:VITFI_CDS0660"/>
<proteinExistence type="predicted"/>